<reference evidence="2" key="1">
    <citation type="journal article" date="2017" name="Nature">
        <title>The sunflower genome provides insights into oil metabolism, flowering and Asterid evolution.</title>
        <authorList>
            <person name="Badouin H."/>
            <person name="Gouzy J."/>
            <person name="Grassa C.J."/>
            <person name="Murat F."/>
            <person name="Staton S.E."/>
            <person name="Cottret L."/>
            <person name="Lelandais-Briere C."/>
            <person name="Owens G.L."/>
            <person name="Carrere S."/>
            <person name="Mayjonade B."/>
            <person name="Legrand L."/>
            <person name="Gill N."/>
            <person name="Kane N.C."/>
            <person name="Bowers J.E."/>
            <person name="Hubner S."/>
            <person name="Bellec A."/>
            <person name="Berard A."/>
            <person name="Berges H."/>
            <person name="Blanchet N."/>
            <person name="Boniface M.C."/>
            <person name="Brunel D."/>
            <person name="Catrice O."/>
            <person name="Chaidir N."/>
            <person name="Claudel C."/>
            <person name="Donnadieu C."/>
            <person name="Faraut T."/>
            <person name="Fievet G."/>
            <person name="Helmstetter N."/>
            <person name="King M."/>
            <person name="Knapp S.J."/>
            <person name="Lai Z."/>
            <person name="Le Paslier M.C."/>
            <person name="Lippi Y."/>
            <person name="Lorenzon L."/>
            <person name="Mandel J.R."/>
            <person name="Marage G."/>
            <person name="Marchand G."/>
            <person name="Marquand E."/>
            <person name="Bret-Mestries E."/>
            <person name="Morien E."/>
            <person name="Nambeesan S."/>
            <person name="Nguyen T."/>
            <person name="Pegot-Espagnet P."/>
            <person name="Pouilly N."/>
            <person name="Raftis F."/>
            <person name="Sallet E."/>
            <person name="Schiex T."/>
            <person name="Thomas J."/>
            <person name="Vandecasteele C."/>
            <person name="Vares D."/>
            <person name="Vear F."/>
            <person name="Vautrin S."/>
            <person name="Crespi M."/>
            <person name="Mangin B."/>
            <person name="Burke J.M."/>
            <person name="Salse J."/>
            <person name="Munos S."/>
            <person name="Vincourt P."/>
            <person name="Rieseberg L.H."/>
            <person name="Langlade N.B."/>
        </authorList>
    </citation>
    <scope>NUCLEOTIDE SEQUENCE</scope>
    <source>
        <tissue evidence="2">Leaves</tissue>
    </source>
</reference>
<sequence>MYGFFDLGLLVILSVHSCNRIQINSLTTIYGSFASTNYVKDTEIDIIDAAVCVYIYIYIYIYNFI</sequence>
<organism evidence="2 3">
    <name type="scientific">Helianthus annuus</name>
    <name type="common">Common sunflower</name>
    <dbReference type="NCBI Taxonomy" id="4232"/>
    <lineage>
        <taxon>Eukaryota</taxon>
        <taxon>Viridiplantae</taxon>
        <taxon>Streptophyta</taxon>
        <taxon>Embryophyta</taxon>
        <taxon>Tracheophyta</taxon>
        <taxon>Spermatophyta</taxon>
        <taxon>Magnoliopsida</taxon>
        <taxon>eudicotyledons</taxon>
        <taxon>Gunneridae</taxon>
        <taxon>Pentapetalae</taxon>
        <taxon>asterids</taxon>
        <taxon>campanulids</taxon>
        <taxon>Asterales</taxon>
        <taxon>Asteraceae</taxon>
        <taxon>Asteroideae</taxon>
        <taxon>Heliantheae alliance</taxon>
        <taxon>Heliantheae</taxon>
        <taxon>Helianthus</taxon>
    </lineage>
</organism>
<accession>A0A9K3JHS9</accession>
<dbReference type="AlphaFoldDB" id="A0A9K3JHS9"/>
<dbReference type="Proteomes" id="UP000215914">
    <property type="component" value="Unassembled WGS sequence"/>
</dbReference>
<keyword evidence="1" id="KW-0812">Transmembrane</keyword>
<evidence type="ECO:0000313" key="3">
    <source>
        <dbReference type="Proteomes" id="UP000215914"/>
    </source>
</evidence>
<comment type="caution">
    <text evidence="2">The sequence shown here is derived from an EMBL/GenBank/DDBJ whole genome shotgun (WGS) entry which is preliminary data.</text>
</comment>
<proteinExistence type="predicted"/>
<name>A0A9K3JHS9_HELAN</name>
<keyword evidence="3" id="KW-1185">Reference proteome</keyword>
<evidence type="ECO:0000313" key="2">
    <source>
        <dbReference type="EMBL" id="KAF5814750.1"/>
    </source>
</evidence>
<dbReference type="Gramene" id="mRNA:HanXRQr2_Chr03g0114641">
    <property type="protein sequence ID" value="CDS:HanXRQr2_Chr03g0114641.1"/>
    <property type="gene ID" value="HanXRQr2_Chr03g0114641"/>
</dbReference>
<feature type="transmembrane region" description="Helical" evidence="1">
    <location>
        <begin position="44"/>
        <end position="62"/>
    </location>
</feature>
<keyword evidence="1" id="KW-0472">Membrane</keyword>
<gene>
    <name evidence="2" type="ORF">HanXRQr2_Chr03g0114641</name>
</gene>
<evidence type="ECO:0000256" key="1">
    <source>
        <dbReference type="SAM" id="Phobius"/>
    </source>
</evidence>
<protein>
    <submittedName>
        <fullName evidence="2">Uncharacterized protein</fullName>
    </submittedName>
</protein>
<keyword evidence="1" id="KW-1133">Transmembrane helix</keyword>
<dbReference type="EMBL" id="MNCJ02000318">
    <property type="protein sequence ID" value="KAF5814750.1"/>
    <property type="molecule type" value="Genomic_DNA"/>
</dbReference>
<reference evidence="2" key="2">
    <citation type="submission" date="2020-06" db="EMBL/GenBank/DDBJ databases">
        <title>Helianthus annuus Genome sequencing and assembly Release 2.</title>
        <authorList>
            <person name="Gouzy J."/>
            <person name="Langlade N."/>
            <person name="Munos S."/>
        </authorList>
    </citation>
    <scope>NUCLEOTIDE SEQUENCE</scope>
    <source>
        <tissue evidence="2">Leaves</tissue>
    </source>
</reference>